<keyword evidence="1" id="KW-0812">Transmembrane</keyword>
<evidence type="ECO:0000313" key="2">
    <source>
        <dbReference type="EMBL" id="MVO08736.1"/>
    </source>
</evidence>
<dbReference type="RefSeq" id="WP_140997131.1">
    <property type="nucleotide sequence ID" value="NZ_VDCZ01000003.1"/>
</dbReference>
<dbReference type="AlphaFoldDB" id="A0A6I4IRZ3"/>
<evidence type="ECO:0000313" key="3">
    <source>
        <dbReference type="Proteomes" id="UP000431264"/>
    </source>
</evidence>
<reference evidence="3" key="1">
    <citation type="submission" date="2019-05" db="EMBL/GenBank/DDBJ databases">
        <title>Flavobacterium profundi sp. nov., isolated from a deep-sea seamount.</title>
        <authorList>
            <person name="Zhang D.-C."/>
        </authorList>
    </citation>
    <scope>NUCLEOTIDE SEQUENCE [LARGE SCALE GENOMIC DNA]</scope>
    <source>
        <strain evidence="3">TP390</strain>
    </source>
</reference>
<organism evidence="2 3">
    <name type="scientific">Flavobacterium profundi</name>
    <dbReference type="NCBI Taxonomy" id="1774945"/>
    <lineage>
        <taxon>Bacteria</taxon>
        <taxon>Pseudomonadati</taxon>
        <taxon>Bacteroidota</taxon>
        <taxon>Flavobacteriia</taxon>
        <taxon>Flavobacteriales</taxon>
        <taxon>Flavobacteriaceae</taxon>
        <taxon>Flavobacterium</taxon>
    </lineage>
</organism>
<protein>
    <submittedName>
        <fullName evidence="2">Uncharacterized protein</fullName>
    </submittedName>
</protein>
<proteinExistence type="predicted"/>
<keyword evidence="1" id="KW-0472">Membrane</keyword>
<keyword evidence="3" id="KW-1185">Reference proteome</keyword>
<keyword evidence="1" id="KW-1133">Transmembrane helix</keyword>
<dbReference type="Proteomes" id="UP000431264">
    <property type="component" value="Unassembled WGS sequence"/>
</dbReference>
<evidence type="ECO:0000256" key="1">
    <source>
        <dbReference type="SAM" id="Phobius"/>
    </source>
</evidence>
<comment type="caution">
    <text evidence="2">The sequence shown here is derived from an EMBL/GenBank/DDBJ whole genome shotgun (WGS) entry which is preliminary data.</text>
</comment>
<name>A0A6I4IRZ3_9FLAO</name>
<gene>
    <name evidence="2" type="ORF">GOQ30_06110</name>
</gene>
<feature type="transmembrane region" description="Helical" evidence="1">
    <location>
        <begin position="106"/>
        <end position="128"/>
    </location>
</feature>
<dbReference type="OrthoDB" id="1442507at2"/>
<feature type="transmembrane region" description="Helical" evidence="1">
    <location>
        <begin position="53"/>
        <end position="72"/>
    </location>
</feature>
<sequence>MKEEINNEDFIKELMRKSHLESPSEGFTLQVMQQIEKEVVVRKLYTPLITKKMWLIITVLFAFFLSIAFYFLGNLETKNTTASLFQNVFQNSWDKLFLSIRFSKTLTFSLVLFFICSLLQMFFITSYFNRKTKL</sequence>
<accession>A0A6I4IRZ3</accession>
<dbReference type="EMBL" id="WQLW01000003">
    <property type="protein sequence ID" value="MVO08736.1"/>
    <property type="molecule type" value="Genomic_DNA"/>
</dbReference>